<dbReference type="RefSeq" id="WP_285573754.1">
    <property type="nucleotide sequence ID" value="NZ_BSTK01000005.1"/>
</dbReference>
<feature type="region of interest" description="Disordered" evidence="1">
    <location>
        <begin position="194"/>
        <end position="213"/>
    </location>
</feature>
<keyword evidence="3" id="KW-1185">Reference proteome</keyword>
<evidence type="ECO:0000313" key="3">
    <source>
        <dbReference type="Proteomes" id="UP001165074"/>
    </source>
</evidence>
<name>A0A9W6VUZ9_9ACTN</name>
<protein>
    <submittedName>
        <fullName evidence="2">Uncharacterized protein</fullName>
    </submittedName>
</protein>
<dbReference type="EMBL" id="BSTK01000005">
    <property type="protein sequence ID" value="GLY86153.1"/>
    <property type="molecule type" value="Genomic_DNA"/>
</dbReference>
<gene>
    <name evidence="2" type="ORF">Airi02_040820</name>
</gene>
<comment type="caution">
    <text evidence="2">The sequence shown here is derived from an EMBL/GenBank/DDBJ whole genome shotgun (WGS) entry which is preliminary data.</text>
</comment>
<sequence length="213" mass="22946">MVVAFDSTGLQRLDETTWAHPASGDRIHISLNGSPLSEPAWLENIPAMRYNLAVEYAQMGCLIEAEPVVLGGVRGVCQVVKAPIPNAPSGQVFLANIFLAKADRHVMFGCSAGESGITGVREAAIMAELGLMLDGWVLPHPYAPELRGRLPYHRGDDPAWDARFPEHPLSRVRAWVRWVLATATVDPAFAALPDFVPGPPAPGPGSAGWPDQR</sequence>
<evidence type="ECO:0000256" key="1">
    <source>
        <dbReference type="SAM" id="MobiDB-lite"/>
    </source>
</evidence>
<accession>A0A9W6VUZ9</accession>
<organism evidence="2 3">
    <name type="scientific">Actinoallomurus iriomotensis</name>
    <dbReference type="NCBI Taxonomy" id="478107"/>
    <lineage>
        <taxon>Bacteria</taxon>
        <taxon>Bacillati</taxon>
        <taxon>Actinomycetota</taxon>
        <taxon>Actinomycetes</taxon>
        <taxon>Streptosporangiales</taxon>
        <taxon>Thermomonosporaceae</taxon>
        <taxon>Actinoallomurus</taxon>
    </lineage>
</organism>
<dbReference type="Proteomes" id="UP001165074">
    <property type="component" value="Unassembled WGS sequence"/>
</dbReference>
<reference evidence="2" key="1">
    <citation type="submission" date="2023-03" db="EMBL/GenBank/DDBJ databases">
        <title>Actinoallomurus iriomotensis NBRC 103684.</title>
        <authorList>
            <person name="Ichikawa N."/>
            <person name="Sato H."/>
            <person name="Tonouchi N."/>
        </authorList>
    </citation>
    <scope>NUCLEOTIDE SEQUENCE</scope>
    <source>
        <strain evidence="2">NBRC 103684</strain>
    </source>
</reference>
<proteinExistence type="predicted"/>
<dbReference type="AlphaFoldDB" id="A0A9W6VUZ9"/>
<evidence type="ECO:0000313" key="2">
    <source>
        <dbReference type="EMBL" id="GLY86153.1"/>
    </source>
</evidence>